<name>A0AAV2VXV9_9VIBR</name>
<proteinExistence type="predicted"/>
<evidence type="ECO:0000313" key="1">
    <source>
        <dbReference type="EMBL" id="CCO49605.1"/>
    </source>
</evidence>
<dbReference type="Proteomes" id="UP000018211">
    <property type="component" value="Unassembled WGS sequence"/>
</dbReference>
<comment type="caution">
    <text evidence="1">The sequence shown here is derived from an EMBL/GenBank/DDBJ whole genome shotgun (WGS) entry which is preliminary data.</text>
</comment>
<reference evidence="1 2" key="1">
    <citation type="journal article" date="2013" name="ISME J.">
        <title>Comparative genomics of pathogenic lineages of Vibrio nigripulchritudo identifies virulence-associated traits.</title>
        <authorList>
            <person name="Goudenege D."/>
            <person name="Labreuche Y."/>
            <person name="Krin E."/>
            <person name="Ansquer D."/>
            <person name="Mangenot S."/>
            <person name="Calteau A."/>
            <person name="Medigue C."/>
            <person name="Mazel D."/>
            <person name="Polz M.F."/>
            <person name="Le Roux F."/>
        </authorList>
    </citation>
    <scope>NUCLEOTIDE SEQUENCE [LARGE SCALE GENOMIC DNA]</scope>
    <source>
        <strain evidence="1 2">SOn1</strain>
    </source>
</reference>
<gene>
    <name evidence="1" type="ORF">VIBNISOn1_840010</name>
</gene>
<dbReference type="EMBL" id="CAOF01000180">
    <property type="protein sequence ID" value="CCO49605.1"/>
    <property type="molecule type" value="Genomic_DNA"/>
</dbReference>
<organism evidence="1 2">
    <name type="scientific">Vibrio nigripulchritudo SOn1</name>
    <dbReference type="NCBI Taxonomy" id="1238450"/>
    <lineage>
        <taxon>Bacteria</taxon>
        <taxon>Pseudomonadati</taxon>
        <taxon>Pseudomonadota</taxon>
        <taxon>Gammaproteobacteria</taxon>
        <taxon>Vibrionales</taxon>
        <taxon>Vibrionaceae</taxon>
        <taxon>Vibrio</taxon>
    </lineage>
</organism>
<protein>
    <submittedName>
        <fullName evidence="1">Uncharacterized protein</fullName>
    </submittedName>
</protein>
<sequence>MPALRKPHLFIPITPFLLCATEFGLRPKISNLYQRTLIVNNEKSHC</sequence>
<evidence type="ECO:0000313" key="2">
    <source>
        <dbReference type="Proteomes" id="UP000018211"/>
    </source>
</evidence>
<dbReference type="AlphaFoldDB" id="A0AAV2VXV9"/>
<accession>A0AAV2VXV9</accession>